<dbReference type="Proteomes" id="UP000886523">
    <property type="component" value="Unassembled WGS sequence"/>
</dbReference>
<evidence type="ECO:0000313" key="1">
    <source>
        <dbReference type="EMBL" id="KAF9503872.1"/>
    </source>
</evidence>
<accession>A0A9P6DHE2</accession>
<evidence type="ECO:0000313" key="2">
    <source>
        <dbReference type="Proteomes" id="UP000886523"/>
    </source>
</evidence>
<proteinExistence type="predicted"/>
<sequence length="68" mass="7582">MSLITFLQLSVGSHVTHQYPHSVQQLMSGEATLILSGTLPAFQSLQNQWEEHMAKNPDVTPFVLEGME</sequence>
<dbReference type="AlphaFoldDB" id="A0A9P6DHE2"/>
<keyword evidence="2" id="KW-1185">Reference proteome</keyword>
<reference evidence="1" key="1">
    <citation type="journal article" date="2020" name="Nat. Commun.">
        <title>Large-scale genome sequencing of mycorrhizal fungi provides insights into the early evolution of symbiotic traits.</title>
        <authorList>
            <person name="Miyauchi S."/>
            <person name="Kiss E."/>
            <person name="Kuo A."/>
            <person name="Drula E."/>
            <person name="Kohler A."/>
            <person name="Sanchez-Garcia M."/>
            <person name="Morin E."/>
            <person name="Andreopoulos B."/>
            <person name="Barry K.W."/>
            <person name="Bonito G."/>
            <person name="Buee M."/>
            <person name="Carver A."/>
            <person name="Chen C."/>
            <person name="Cichocki N."/>
            <person name="Clum A."/>
            <person name="Culley D."/>
            <person name="Crous P.W."/>
            <person name="Fauchery L."/>
            <person name="Girlanda M."/>
            <person name="Hayes R.D."/>
            <person name="Keri Z."/>
            <person name="LaButti K."/>
            <person name="Lipzen A."/>
            <person name="Lombard V."/>
            <person name="Magnuson J."/>
            <person name="Maillard F."/>
            <person name="Murat C."/>
            <person name="Nolan M."/>
            <person name="Ohm R.A."/>
            <person name="Pangilinan J."/>
            <person name="Pereira M.F."/>
            <person name="Perotto S."/>
            <person name="Peter M."/>
            <person name="Pfister S."/>
            <person name="Riley R."/>
            <person name="Sitrit Y."/>
            <person name="Stielow J.B."/>
            <person name="Szollosi G."/>
            <person name="Zifcakova L."/>
            <person name="Stursova M."/>
            <person name="Spatafora J.W."/>
            <person name="Tedersoo L."/>
            <person name="Vaario L.M."/>
            <person name="Yamada A."/>
            <person name="Yan M."/>
            <person name="Wang P."/>
            <person name="Xu J."/>
            <person name="Bruns T."/>
            <person name="Baldrian P."/>
            <person name="Vilgalys R."/>
            <person name="Dunand C."/>
            <person name="Henrissat B."/>
            <person name="Grigoriev I.V."/>
            <person name="Hibbett D."/>
            <person name="Nagy L.G."/>
            <person name="Martin F.M."/>
        </authorList>
    </citation>
    <scope>NUCLEOTIDE SEQUENCE</scope>
    <source>
        <strain evidence="1">UP504</strain>
    </source>
</reference>
<dbReference type="EMBL" id="MU129290">
    <property type="protein sequence ID" value="KAF9503872.1"/>
    <property type="molecule type" value="Genomic_DNA"/>
</dbReference>
<dbReference type="OrthoDB" id="2790258at2759"/>
<gene>
    <name evidence="1" type="ORF">BS47DRAFT_1309122</name>
</gene>
<protein>
    <submittedName>
        <fullName evidence="1">Uncharacterized protein</fullName>
    </submittedName>
</protein>
<name>A0A9P6DHE2_9AGAM</name>
<organism evidence="1 2">
    <name type="scientific">Hydnum rufescens UP504</name>
    <dbReference type="NCBI Taxonomy" id="1448309"/>
    <lineage>
        <taxon>Eukaryota</taxon>
        <taxon>Fungi</taxon>
        <taxon>Dikarya</taxon>
        <taxon>Basidiomycota</taxon>
        <taxon>Agaricomycotina</taxon>
        <taxon>Agaricomycetes</taxon>
        <taxon>Cantharellales</taxon>
        <taxon>Hydnaceae</taxon>
        <taxon>Hydnum</taxon>
    </lineage>
</organism>
<comment type="caution">
    <text evidence="1">The sequence shown here is derived from an EMBL/GenBank/DDBJ whole genome shotgun (WGS) entry which is preliminary data.</text>
</comment>